<proteinExistence type="inferred from homology"/>
<evidence type="ECO:0000256" key="3">
    <source>
        <dbReference type="ARBA" id="ARBA00011950"/>
    </source>
</evidence>
<dbReference type="Gene3D" id="3.90.1170.40">
    <property type="entry name" value="Molybdopterin biosynthesis MoaE subunit"/>
    <property type="match status" value="1"/>
</dbReference>
<dbReference type="RefSeq" id="WP_193911286.1">
    <property type="nucleotide sequence ID" value="NZ_PRDL01000001.1"/>
</dbReference>
<dbReference type="InterPro" id="IPR003448">
    <property type="entry name" value="Mopterin_biosynth_MoaE"/>
</dbReference>
<dbReference type="EC" id="2.8.1.12" evidence="3"/>
<comment type="similarity">
    <text evidence="2">Belongs to the MoaE family.</text>
</comment>
<evidence type="ECO:0000313" key="12">
    <source>
        <dbReference type="EMBL" id="MBE8718596.1"/>
    </source>
</evidence>
<dbReference type="CDD" id="cd00756">
    <property type="entry name" value="MoaE"/>
    <property type="match status" value="1"/>
</dbReference>
<dbReference type="InterPro" id="IPR036563">
    <property type="entry name" value="MoaE_sf"/>
</dbReference>
<dbReference type="NCBIfam" id="NF007959">
    <property type="entry name" value="PRK10678.1"/>
    <property type="match status" value="1"/>
</dbReference>
<evidence type="ECO:0000256" key="4">
    <source>
        <dbReference type="ARBA" id="ARBA00013858"/>
    </source>
</evidence>
<dbReference type="SUPFAM" id="SSF54690">
    <property type="entry name" value="Molybdopterin synthase subunit MoaE"/>
    <property type="match status" value="1"/>
</dbReference>
<comment type="catalytic activity">
    <reaction evidence="11">
        <text>2 [molybdopterin-synthase sulfur-carrier protein]-C-terminal-Gly-aminoethanethioate + cyclic pyranopterin phosphate + H2O = molybdopterin + 2 [molybdopterin-synthase sulfur-carrier protein]-C-terminal Gly-Gly + 2 H(+)</text>
        <dbReference type="Rhea" id="RHEA:26333"/>
        <dbReference type="Rhea" id="RHEA-COMP:12202"/>
        <dbReference type="Rhea" id="RHEA-COMP:19907"/>
        <dbReference type="ChEBI" id="CHEBI:15377"/>
        <dbReference type="ChEBI" id="CHEBI:15378"/>
        <dbReference type="ChEBI" id="CHEBI:58698"/>
        <dbReference type="ChEBI" id="CHEBI:59648"/>
        <dbReference type="ChEBI" id="CHEBI:90778"/>
        <dbReference type="ChEBI" id="CHEBI:232372"/>
        <dbReference type="EC" id="2.8.1.12"/>
    </reaction>
</comment>
<gene>
    <name evidence="12" type="ORF">C4F51_15540</name>
</gene>
<dbReference type="PANTHER" id="PTHR23404">
    <property type="entry name" value="MOLYBDOPTERIN SYNTHASE RELATED"/>
    <property type="match status" value="1"/>
</dbReference>
<comment type="pathway">
    <text evidence="1">Cofactor biosynthesis; molybdopterin biosynthesis.</text>
</comment>
<evidence type="ECO:0000256" key="5">
    <source>
        <dbReference type="ARBA" id="ARBA00023150"/>
    </source>
</evidence>
<accession>A0A928V821</accession>
<evidence type="ECO:0000256" key="6">
    <source>
        <dbReference type="ARBA" id="ARBA00026066"/>
    </source>
</evidence>
<dbReference type="EMBL" id="PRDL01000001">
    <property type="protein sequence ID" value="MBE8718596.1"/>
    <property type="molecule type" value="Genomic_DNA"/>
</dbReference>
<sequence>MIAIQQTDFDTGAEYQRLVKAAPNAGGIVLFIGRVREFSEQQTVSALFIEHYPGMTERVFSEIAEEARQRWPLLAVTIIHRVGTLQAGDNIVLVGVASEHRAAAFEAAQYIMDLLKSRATLWKKEIQPDAENWVTAKNSDHTAAERWQKK</sequence>
<dbReference type="Proteomes" id="UP000652567">
    <property type="component" value="Unassembled WGS sequence"/>
</dbReference>
<dbReference type="GO" id="GO:0030366">
    <property type="term" value="F:molybdopterin synthase activity"/>
    <property type="evidence" value="ECO:0007669"/>
    <property type="project" value="UniProtKB-EC"/>
</dbReference>
<protein>
    <recommendedName>
        <fullName evidence="4">Molybdopterin synthase catalytic subunit</fullName>
        <ecNumber evidence="3">2.8.1.12</ecNumber>
    </recommendedName>
    <alternativeName>
        <fullName evidence="9">MPT synthase subunit 2</fullName>
    </alternativeName>
    <alternativeName>
        <fullName evidence="7">Molybdenum cofactor biosynthesis protein E</fullName>
    </alternativeName>
    <alternativeName>
        <fullName evidence="8">Molybdopterin-converting factor large subunit</fullName>
    </alternativeName>
    <alternativeName>
        <fullName evidence="10">Molybdopterin-converting factor subunit 2</fullName>
    </alternativeName>
</protein>
<dbReference type="Pfam" id="PF02391">
    <property type="entry name" value="MoaE"/>
    <property type="match status" value="1"/>
</dbReference>
<evidence type="ECO:0000256" key="7">
    <source>
        <dbReference type="ARBA" id="ARBA00029745"/>
    </source>
</evidence>
<evidence type="ECO:0000256" key="9">
    <source>
        <dbReference type="ARBA" id="ARBA00030781"/>
    </source>
</evidence>
<keyword evidence="13" id="KW-1185">Reference proteome</keyword>
<evidence type="ECO:0000313" key="13">
    <source>
        <dbReference type="Proteomes" id="UP000652567"/>
    </source>
</evidence>
<name>A0A928V821_9GAMM</name>
<evidence type="ECO:0000256" key="8">
    <source>
        <dbReference type="ARBA" id="ARBA00030407"/>
    </source>
</evidence>
<comment type="subunit">
    <text evidence="6">Heterotetramer of 2 MoaD subunits and 2 MoaE subunits. Also stable as homodimer. The enzyme changes between these two forms during catalysis.</text>
</comment>
<evidence type="ECO:0000256" key="1">
    <source>
        <dbReference type="ARBA" id="ARBA00005046"/>
    </source>
</evidence>
<comment type="caution">
    <text evidence="12">The sequence shown here is derived from an EMBL/GenBank/DDBJ whole genome shotgun (WGS) entry which is preliminary data.</text>
</comment>
<evidence type="ECO:0000256" key="2">
    <source>
        <dbReference type="ARBA" id="ARBA00005426"/>
    </source>
</evidence>
<reference evidence="12" key="1">
    <citation type="submission" date="2018-07" db="EMBL/GenBank/DDBJ databases">
        <title>Genome assembly of strain Ka43.</title>
        <authorList>
            <person name="Kukolya J."/>
            <person name="Nagy I."/>
            <person name="Horvath B."/>
            <person name="Toth A."/>
        </authorList>
    </citation>
    <scope>NUCLEOTIDE SEQUENCE</scope>
    <source>
        <strain evidence="12">KB43</strain>
    </source>
</reference>
<dbReference type="AlphaFoldDB" id="A0A928V821"/>
<dbReference type="GO" id="GO:0006777">
    <property type="term" value="P:Mo-molybdopterin cofactor biosynthetic process"/>
    <property type="evidence" value="ECO:0007669"/>
    <property type="project" value="UniProtKB-KW"/>
</dbReference>
<organism evidence="12 13">
    <name type="scientific">Cellvibrio polysaccharolyticus</name>
    <dbReference type="NCBI Taxonomy" id="2082724"/>
    <lineage>
        <taxon>Bacteria</taxon>
        <taxon>Pseudomonadati</taxon>
        <taxon>Pseudomonadota</taxon>
        <taxon>Gammaproteobacteria</taxon>
        <taxon>Cellvibrionales</taxon>
        <taxon>Cellvibrionaceae</taxon>
        <taxon>Cellvibrio</taxon>
    </lineage>
</organism>
<evidence type="ECO:0000256" key="10">
    <source>
        <dbReference type="ARBA" id="ARBA00032474"/>
    </source>
</evidence>
<evidence type="ECO:0000256" key="11">
    <source>
        <dbReference type="ARBA" id="ARBA00049878"/>
    </source>
</evidence>
<keyword evidence="5" id="KW-0501">Molybdenum cofactor biosynthesis</keyword>